<protein>
    <submittedName>
        <fullName evidence="2">Uncharacterized protein</fullName>
    </submittedName>
</protein>
<accession>A0A5E4BHS0</accession>
<gene>
    <name evidence="2" type="ORF">MONAX_5E002764</name>
</gene>
<sequence length="100" mass="11196">MGPSLVLREVSTYKTKRAGRRDGTHFLRAVLHPEWHPSTGLSSTGRTRSYNLWYYRPSRYRTILIRPSSGNPHSGTVSLTIDRSTRGSTSSLPSPSNPPQ</sequence>
<feature type="region of interest" description="Disordered" evidence="1">
    <location>
        <begin position="65"/>
        <end position="100"/>
    </location>
</feature>
<comment type="caution">
    <text evidence="2">The sequence shown here is derived from an EMBL/GenBank/DDBJ whole genome shotgun (WGS) entry which is preliminary data.</text>
</comment>
<organism evidence="2 3">
    <name type="scientific">Marmota monax</name>
    <name type="common">Woodchuck</name>
    <dbReference type="NCBI Taxonomy" id="9995"/>
    <lineage>
        <taxon>Eukaryota</taxon>
        <taxon>Metazoa</taxon>
        <taxon>Chordata</taxon>
        <taxon>Craniata</taxon>
        <taxon>Vertebrata</taxon>
        <taxon>Euteleostomi</taxon>
        <taxon>Mammalia</taxon>
        <taxon>Eutheria</taxon>
        <taxon>Euarchontoglires</taxon>
        <taxon>Glires</taxon>
        <taxon>Rodentia</taxon>
        <taxon>Sciuromorpha</taxon>
        <taxon>Sciuridae</taxon>
        <taxon>Xerinae</taxon>
        <taxon>Marmotini</taxon>
        <taxon>Marmota</taxon>
    </lineage>
</organism>
<dbReference type="AlphaFoldDB" id="A0A5E4BHS0"/>
<reference evidence="2" key="1">
    <citation type="submission" date="2019-04" db="EMBL/GenBank/DDBJ databases">
        <authorList>
            <person name="Alioto T."/>
            <person name="Alioto T."/>
        </authorList>
    </citation>
    <scope>NUCLEOTIDE SEQUENCE [LARGE SCALE GENOMIC DNA]</scope>
</reference>
<feature type="compositionally biased region" description="Polar residues" evidence="1">
    <location>
        <begin position="68"/>
        <end position="82"/>
    </location>
</feature>
<name>A0A5E4BHS0_MARMO</name>
<proteinExistence type="predicted"/>
<keyword evidence="3" id="KW-1185">Reference proteome</keyword>
<evidence type="ECO:0000313" key="3">
    <source>
        <dbReference type="Proteomes" id="UP000335636"/>
    </source>
</evidence>
<evidence type="ECO:0000313" key="2">
    <source>
        <dbReference type="EMBL" id="VTJ68479.1"/>
    </source>
</evidence>
<dbReference type="EMBL" id="CABDUW010000432">
    <property type="protein sequence ID" value="VTJ68479.1"/>
    <property type="molecule type" value="Genomic_DNA"/>
</dbReference>
<dbReference type="Proteomes" id="UP000335636">
    <property type="component" value="Unassembled WGS sequence"/>
</dbReference>
<evidence type="ECO:0000256" key="1">
    <source>
        <dbReference type="SAM" id="MobiDB-lite"/>
    </source>
</evidence>